<dbReference type="EMBL" id="SPKT01000002">
    <property type="protein sequence ID" value="TFI01194.1"/>
    <property type="molecule type" value="Genomic_DNA"/>
</dbReference>
<organism evidence="3 4">
    <name type="scientific">Micrococcus lylae</name>
    <dbReference type="NCBI Taxonomy" id="1273"/>
    <lineage>
        <taxon>Bacteria</taxon>
        <taxon>Bacillati</taxon>
        <taxon>Actinomycetota</taxon>
        <taxon>Actinomycetes</taxon>
        <taxon>Micrococcales</taxon>
        <taxon>Micrococcaceae</taxon>
        <taxon>Micrococcus</taxon>
    </lineage>
</organism>
<evidence type="ECO:0000313" key="4">
    <source>
        <dbReference type="Proteomes" id="UP000297477"/>
    </source>
</evidence>
<proteinExistence type="predicted"/>
<dbReference type="SMART" id="SM00226">
    <property type="entry name" value="LMWPc"/>
    <property type="match status" value="1"/>
</dbReference>
<dbReference type="EC" id="3.1.3.48" evidence="1"/>
<dbReference type="Pfam" id="PF01451">
    <property type="entry name" value="LMWPc"/>
    <property type="match status" value="1"/>
</dbReference>
<protein>
    <recommendedName>
        <fullName evidence="1">protein-tyrosine-phosphatase</fullName>
        <ecNumber evidence="1">3.1.3.48</ecNumber>
    </recommendedName>
</protein>
<dbReference type="InterPro" id="IPR050438">
    <property type="entry name" value="LMW_PTPase"/>
</dbReference>
<feature type="domain" description="Phosphotyrosine protein phosphatase I" evidence="2">
    <location>
        <begin position="21"/>
        <end position="205"/>
    </location>
</feature>
<keyword evidence="4" id="KW-1185">Reference proteome</keyword>
<dbReference type="PANTHER" id="PTHR11717">
    <property type="entry name" value="LOW MOLECULAR WEIGHT PROTEIN TYROSINE PHOSPHATASE"/>
    <property type="match status" value="1"/>
</dbReference>
<evidence type="ECO:0000256" key="1">
    <source>
        <dbReference type="ARBA" id="ARBA00013064"/>
    </source>
</evidence>
<sequence length="223" mass="24228">MLHLRRPGFPSRPSSDEAHRAAVLFVCTGNICRSAYAEHGLSHRLRGAGLEDRIAVGSRGTHPNQALTVPQPLVRRGLAQGITGLEDHRPAPLDRRAVEGADLIITATADHLDLVLRETPTALKRTFTMLEIGTLLPMLDEQTDGSWLQPGMGVSAMSRVAAQHRSQARNALNGLDLADPFGKAEDDYLEMASTLEPVLDVLTDALDRATRPQTTPQGSNRQH</sequence>
<dbReference type="InterPro" id="IPR023485">
    <property type="entry name" value="Ptyr_pPase"/>
</dbReference>
<comment type="caution">
    <text evidence="3">The sequence shown here is derived from an EMBL/GenBank/DDBJ whole genome shotgun (WGS) entry which is preliminary data.</text>
</comment>
<gene>
    <name evidence="3" type="ORF">E4A49_01700</name>
</gene>
<evidence type="ECO:0000313" key="3">
    <source>
        <dbReference type="EMBL" id="TFI01194.1"/>
    </source>
</evidence>
<dbReference type="InterPro" id="IPR036196">
    <property type="entry name" value="Ptyr_pPase_sf"/>
</dbReference>
<dbReference type="SUPFAM" id="SSF52788">
    <property type="entry name" value="Phosphotyrosine protein phosphatases I"/>
    <property type="match status" value="1"/>
</dbReference>
<dbReference type="Proteomes" id="UP000297477">
    <property type="component" value="Unassembled WGS sequence"/>
</dbReference>
<reference evidence="3 4" key="1">
    <citation type="submission" date="2019-03" db="EMBL/GenBank/DDBJ databases">
        <title>Reclassification of Micrococcus aloeverae and Micrococcus yunnanensis as later heterotypic synonyms of Micrococcus luteus.</title>
        <authorList>
            <person name="Huang C.-H."/>
        </authorList>
    </citation>
    <scope>NUCLEOTIDE SEQUENCE [LARGE SCALE GENOMIC DNA]</scope>
    <source>
        <strain evidence="3 4">BCRC 12151</strain>
    </source>
</reference>
<accession>A0ABY2K2D5</accession>
<dbReference type="PANTHER" id="PTHR11717:SF7">
    <property type="entry name" value="LOW MOLECULAR WEIGHT PHOSPHOTYROSINE PROTEIN PHOSPHATASE"/>
    <property type="match status" value="1"/>
</dbReference>
<dbReference type="Gene3D" id="3.40.50.2300">
    <property type="match status" value="1"/>
</dbReference>
<evidence type="ECO:0000259" key="2">
    <source>
        <dbReference type="SMART" id="SM00226"/>
    </source>
</evidence>
<name>A0ABY2K2D5_9MICC</name>